<dbReference type="InterPro" id="IPR035069">
    <property type="entry name" value="TTHA1013/TTHA0281-like"/>
</dbReference>
<evidence type="ECO:0000313" key="2">
    <source>
        <dbReference type="EMBL" id="RTH31776.1"/>
    </source>
</evidence>
<reference evidence="2 3" key="1">
    <citation type="journal article" date="2019" name="Extremophiles">
        <title>Biogeography of thermophiles and predominance of Thermus scotoductus in domestic water heaters.</title>
        <authorList>
            <person name="Wilpiszeski R.L."/>
            <person name="Zhang Z."/>
            <person name="House C.H."/>
        </authorList>
    </citation>
    <scope>NUCLEOTIDE SEQUENCE [LARGE SCALE GENOMIC DNA]</scope>
    <source>
        <strain evidence="2 3">24_S24</strain>
    </source>
</reference>
<dbReference type="Pfam" id="PF05534">
    <property type="entry name" value="HicB"/>
    <property type="match status" value="1"/>
</dbReference>
<dbReference type="InterPro" id="IPR010985">
    <property type="entry name" value="Ribbon_hlx_hlx"/>
</dbReference>
<dbReference type="PANTHER" id="PTHR34504">
    <property type="entry name" value="ANTITOXIN HICB"/>
    <property type="match status" value="1"/>
</dbReference>
<dbReference type="Gene3D" id="1.10.1220.10">
    <property type="entry name" value="Met repressor-like"/>
    <property type="match status" value="1"/>
</dbReference>
<organism evidence="2 3">
    <name type="scientific">Thermus scotoductus</name>
    <dbReference type="NCBI Taxonomy" id="37636"/>
    <lineage>
        <taxon>Bacteria</taxon>
        <taxon>Thermotogati</taxon>
        <taxon>Deinococcota</taxon>
        <taxon>Deinococci</taxon>
        <taxon>Thermales</taxon>
        <taxon>Thermaceae</taxon>
        <taxon>Thermus</taxon>
    </lineage>
</organism>
<sequence length="172" mass="19404">MKRRNLRQRKPLEYYLNLKYPVLLVPEPEGGFTALIPDLPGCVSVGETEEEALRNVEEARQLWLETAYEFGDEIPLPSSEREYSGRILVRMPKSLHRRLAEEAEAEGVSLNQYIVSLLSERSTVKSLLTALSNLTEESSRSGWSTSGGWARQDRISLPGPIKRTPHETLPVA</sequence>
<feature type="compositionally biased region" description="Low complexity" evidence="1">
    <location>
        <begin position="140"/>
        <end position="149"/>
    </location>
</feature>
<protein>
    <submittedName>
        <fullName evidence="2">Toxin-antitoxin system HicB family antitoxin</fullName>
    </submittedName>
</protein>
<dbReference type="Gene3D" id="3.30.160.250">
    <property type="match status" value="1"/>
</dbReference>
<dbReference type="GO" id="GO:0006355">
    <property type="term" value="P:regulation of DNA-templated transcription"/>
    <property type="evidence" value="ECO:0007669"/>
    <property type="project" value="InterPro"/>
</dbReference>
<dbReference type="Proteomes" id="UP000288051">
    <property type="component" value="Unassembled WGS sequence"/>
</dbReference>
<dbReference type="InterPro" id="IPR013321">
    <property type="entry name" value="Arc_rbn_hlx_hlx"/>
</dbReference>
<dbReference type="SUPFAM" id="SSF47598">
    <property type="entry name" value="Ribbon-helix-helix"/>
    <property type="match status" value="1"/>
</dbReference>
<accession>A0A430S803</accession>
<dbReference type="EMBL" id="PELZ01000476">
    <property type="protein sequence ID" value="RTH31776.1"/>
    <property type="molecule type" value="Genomic_DNA"/>
</dbReference>
<dbReference type="PANTHER" id="PTHR34504:SF2">
    <property type="entry name" value="UPF0150 PROTEIN SSL0259"/>
    <property type="match status" value="1"/>
</dbReference>
<evidence type="ECO:0000313" key="3">
    <source>
        <dbReference type="Proteomes" id="UP000288051"/>
    </source>
</evidence>
<name>A0A430S803_THESC</name>
<comment type="caution">
    <text evidence="2">The sequence shown here is derived from an EMBL/GenBank/DDBJ whole genome shotgun (WGS) entry which is preliminary data.</text>
</comment>
<dbReference type="SUPFAM" id="SSF143100">
    <property type="entry name" value="TTHA1013/TTHA0281-like"/>
    <property type="match status" value="1"/>
</dbReference>
<dbReference type="RefSeq" id="WP_126209515.1">
    <property type="nucleotide sequence ID" value="NZ_PELZ01000476.1"/>
</dbReference>
<dbReference type="InterPro" id="IPR051404">
    <property type="entry name" value="TA_system_antitoxin"/>
</dbReference>
<proteinExistence type="predicted"/>
<feature type="region of interest" description="Disordered" evidence="1">
    <location>
        <begin position="138"/>
        <end position="172"/>
    </location>
</feature>
<dbReference type="InterPro" id="IPR008651">
    <property type="entry name" value="Uncharacterised_HicB"/>
</dbReference>
<evidence type="ECO:0000256" key="1">
    <source>
        <dbReference type="SAM" id="MobiDB-lite"/>
    </source>
</evidence>
<gene>
    <name evidence="2" type="ORF">CSW37_13540</name>
</gene>
<dbReference type="AlphaFoldDB" id="A0A430S803"/>